<evidence type="ECO:0000313" key="1">
    <source>
        <dbReference type="EMBL" id="QSS64665.1"/>
    </source>
</evidence>
<dbReference type="EMBL" id="CP069114">
    <property type="protein sequence ID" value="QSS64665.1"/>
    <property type="molecule type" value="Genomic_DNA"/>
</dbReference>
<dbReference type="AlphaFoldDB" id="A0A8A1MFJ0"/>
<dbReference type="Proteomes" id="UP000663671">
    <property type="component" value="Chromosome 1"/>
</dbReference>
<name>A0A8A1MFJ0_AJECA</name>
<dbReference type="VEuPathDB" id="FungiDB:I7I51_01735"/>
<gene>
    <name evidence="1" type="ORF">I7I51_01735</name>
</gene>
<proteinExistence type="predicted"/>
<reference evidence="1" key="1">
    <citation type="submission" date="2021-01" db="EMBL/GenBank/DDBJ databases">
        <title>Chromosome-level genome assembly of a human fungal pathogen reveals clustering of transcriptionally co-regulated genes.</title>
        <authorList>
            <person name="Voorhies M."/>
            <person name="Cohen S."/>
            <person name="Shea T.P."/>
            <person name="Petrus S."/>
            <person name="Munoz J.F."/>
            <person name="Poplawski S."/>
            <person name="Goldman W.E."/>
            <person name="Michael T."/>
            <person name="Cuomo C.A."/>
            <person name="Sil A."/>
            <person name="Beyhan S."/>
        </authorList>
    </citation>
    <scope>NUCLEOTIDE SEQUENCE</scope>
    <source>
        <strain evidence="1">WU24</strain>
    </source>
</reference>
<accession>A0A8A1MFJ0</accession>
<organism evidence="1 2">
    <name type="scientific">Ajellomyces capsulatus</name>
    <name type="common">Darling's disease fungus</name>
    <name type="synonym">Histoplasma capsulatum</name>
    <dbReference type="NCBI Taxonomy" id="5037"/>
    <lineage>
        <taxon>Eukaryota</taxon>
        <taxon>Fungi</taxon>
        <taxon>Dikarya</taxon>
        <taxon>Ascomycota</taxon>
        <taxon>Pezizomycotina</taxon>
        <taxon>Eurotiomycetes</taxon>
        <taxon>Eurotiomycetidae</taxon>
        <taxon>Onygenales</taxon>
        <taxon>Ajellomycetaceae</taxon>
        <taxon>Histoplasma</taxon>
    </lineage>
</organism>
<sequence>MGKAVVEVAGKTASTTTVTHWSLLSSIASKRRANPAKHDAYHAPDQEPLDSMPCAAESRIPGSTYLVIDLVRSDQSSTLQKLLGVENVVCWVLASNGPRYKPFDLQTTVNVEGSAFTSFVLAKGK</sequence>
<evidence type="ECO:0000313" key="2">
    <source>
        <dbReference type="Proteomes" id="UP000663671"/>
    </source>
</evidence>
<protein>
    <submittedName>
        <fullName evidence="1">Uncharacterized protein</fullName>
    </submittedName>
</protein>